<dbReference type="InterPro" id="IPR001775">
    <property type="entry name" value="GspD/PilQ"/>
</dbReference>
<sequence>MSKRMTPRLFPVSLLIGLLAGCATTPPPDVRRDARLDPQVGAAGATQTAADQRTDGNAATSAKPSPVIRRGSGTMINQSAAASPSPTLGMASSGSATFNFEGESVQAVVKAILGDMLGQNYVIAPGVQGTVTLATPNPVSPAQALNLLEMVLGWNNARMVFSGGRYNIVPADQALAGTVAPSTASPSAARGFEVRVVPLKFISASEMKKVLEPYARPNAIVGTDNARNVITLGGTRAELENYLRTVQIFDVDWLSGMSVGVFPIQSGKAEKVSADLEKVFGEQSKTPSAGMFRFMPLENANAVLVITPQPRYLDQIQQWLDRIDSAGGGVRLFSYELKYIKAKDLADRLSEVFGGRSGGGDSNASLAPGAESSVLGGALGNRDSSMGGSSGMTGGSVGESGDGSGSGSSFGGSSGVGGSSGSSGGLGNGSLQLSPRSNGNGAVTLEVEGDKVGVSAVAETNTLLVRSTPQSWASIRDVIEKLDVMPMQVHIEAQVAEVNLTGQLQYGVNWYFENAVTTPFNANGNGGGPALPSAAGRNIWGDIAGSITNNGVGWTFLGKNAAAVISALDQVTNIRLLQTPSVFVRNNAEATLNVGSRIPINSTSINTGLGSDSSFSSVQYIDTGVILKVRPRVTKDGMVFLDIVQEISTPGARPAACTAATTTTVNSAACNVDINTRRVKTEAAVQSGDTMMLAGLIDDSTSDGSSGVPFLSKLPVIGALFGQKTRDTTRREVIVLITPSIVRNPQEARNLTDEYGQKFKAMEPLKPSQKPQ</sequence>
<reference evidence="16 17" key="1">
    <citation type="submission" date="2022-08" db="EMBL/GenBank/DDBJ databases">
        <title>Whole genome sequencing-based tracing of a 2022 introduction and outbreak of Xanthomonas hortorum pv. pelargonii.</title>
        <authorList>
            <person name="Iruegas-Bocardo F."/>
            <person name="Weisberg A.K."/>
            <person name="Riutta E.R."/>
            <person name="Kilday K."/>
            <person name="Bonkowski J.C."/>
            <person name="Creswell T."/>
            <person name="Daughtrey M.L."/>
            <person name="Rane K."/>
            <person name="Grunwald N.J."/>
            <person name="Chang J.H."/>
            <person name="Putnam M.L."/>
        </authorList>
    </citation>
    <scope>NUCLEOTIDE SEQUENCE [LARGE SCALE GENOMIC DNA]</scope>
    <source>
        <strain evidence="16 17">22-325</strain>
    </source>
</reference>
<feature type="domain" description="NolW-like" evidence="14">
    <location>
        <begin position="194"/>
        <end position="253"/>
    </location>
</feature>
<evidence type="ECO:0000256" key="3">
    <source>
        <dbReference type="ARBA" id="ARBA00022448"/>
    </source>
</evidence>
<evidence type="ECO:0000256" key="6">
    <source>
        <dbReference type="ARBA" id="ARBA00022729"/>
    </source>
</evidence>
<feature type="compositionally biased region" description="Low complexity" evidence="11">
    <location>
        <begin position="41"/>
        <end position="51"/>
    </location>
</feature>
<evidence type="ECO:0000256" key="8">
    <source>
        <dbReference type="ARBA" id="ARBA00023136"/>
    </source>
</evidence>
<evidence type="ECO:0000313" key="17">
    <source>
        <dbReference type="Proteomes" id="UP001304534"/>
    </source>
</evidence>
<name>A0ABZ0DAR8_9XANT</name>
<proteinExistence type="inferred from homology"/>
<feature type="compositionally biased region" description="Gly residues" evidence="11">
    <location>
        <begin position="388"/>
        <end position="428"/>
    </location>
</feature>
<dbReference type="InterPro" id="IPR004846">
    <property type="entry name" value="T2SS/T3SS_dom"/>
</dbReference>
<evidence type="ECO:0000259" key="15">
    <source>
        <dbReference type="Pfam" id="PF21305"/>
    </source>
</evidence>
<evidence type="ECO:0000256" key="11">
    <source>
        <dbReference type="SAM" id="MobiDB-lite"/>
    </source>
</evidence>
<dbReference type="PROSITE" id="PS51257">
    <property type="entry name" value="PROKAR_LIPOPROTEIN"/>
    <property type="match status" value="1"/>
</dbReference>
<dbReference type="PRINTS" id="PR00811">
    <property type="entry name" value="BCTERIALGSPD"/>
</dbReference>
<accession>A0ABZ0DAR8</accession>
<dbReference type="Gene3D" id="3.30.1370.120">
    <property type="match status" value="3"/>
</dbReference>
<feature type="domain" description="GspD-like N0" evidence="15">
    <location>
        <begin position="99"/>
        <end position="164"/>
    </location>
</feature>
<dbReference type="Proteomes" id="UP001304534">
    <property type="component" value="Chromosome"/>
</dbReference>
<dbReference type="NCBIfam" id="TIGR02517">
    <property type="entry name" value="type_II_gspD"/>
    <property type="match status" value="1"/>
</dbReference>
<dbReference type="Pfam" id="PF03958">
    <property type="entry name" value="Secretin_N"/>
    <property type="match status" value="3"/>
</dbReference>
<evidence type="ECO:0000256" key="5">
    <source>
        <dbReference type="ARBA" id="ARBA00022692"/>
    </source>
</evidence>
<evidence type="ECO:0000256" key="7">
    <source>
        <dbReference type="ARBA" id="ARBA00022927"/>
    </source>
</evidence>
<keyword evidence="7" id="KW-0653">Protein transport</keyword>
<evidence type="ECO:0000256" key="9">
    <source>
        <dbReference type="ARBA" id="ARBA00023237"/>
    </source>
</evidence>
<evidence type="ECO:0000256" key="10">
    <source>
        <dbReference type="RuleBase" id="RU004004"/>
    </source>
</evidence>
<dbReference type="EMBL" id="CP103840">
    <property type="protein sequence ID" value="WOB27206.1"/>
    <property type="molecule type" value="Genomic_DNA"/>
</dbReference>
<dbReference type="GeneID" id="95583077"/>
<protein>
    <submittedName>
        <fullName evidence="16">Type II secretion system secretin GspD</fullName>
    </submittedName>
</protein>
<dbReference type="InterPro" id="IPR005644">
    <property type="entry name" value="NolW-like"/>
</dbReference>
<feature type="domain" description="NolW-like" evidence="14">
    <location>
        <begin position="260"/>
        <end position="327"/>
    </location>
</feature>
<gene>
    <name evidence="16" type="primary">gspD</name>
    <name evidence="16" type="ORF">NYR99_04355</name>
</gene>
<evidence type="ECO:0000259" key="14">
    <source>
        <dbReference type="Pfam" id="PF03958"/>
    </source>
</evidence>
<dbReference type="InterPro" id="IPR050810">
    <property type="entry name" value="Bact_Secretion_Sys_Channel"/>
</dbReference>
<keyword evidence="17" id="KW-1185">Reference proteome</keyword>
<dbReference type="Gene3D" id="3.55.50.30">
    <property type="match status" value="1"/>
</dbReference>
<evidence type="ECO:0000256" key="4">
    <source>
        <dbReference type="ARBA" id="ARBA00022452"/>
    </source>
</evidence>
<evidence type="ECO:0000256" key="2">
    <source>
        <dbReference type="ARBA" id="ARBA00006980"/>
    </source>
</evidence>
<evidence type="ECO:0000256" key="12">
    <source>
        <dbReference type="SAM" id="SignalP"/>
    </source>
</evidence>
<keyword evidence="6 12" id="KW-0732">Signal</keyword>
<dbReference type="PROSITE" id="PS00875">
    <property type="entry name" value="T2SP_D"/>
    <property type="match status" value="1"/>
</dbReference>
<dbReference type="InterPro" id="IPR038591">
    <property type="entry name" value="NolW-like_sf"/>
</dbReference>
<keyword evidence="8" id="KW-0472">Membrane</keyword>
<feature type="chain" id="PRO_5045702229" evidence="12">
    <location>
        <begin position="26"/>
        <end position="772"/>
    </location>
</feature>
<dbReference type="RefSeq" id="WP_316690316.1">
    <property type="nucleotide sequence ID" value="NZ_CP103837.1"/>
</dbReference>
<comment type="similarity">
    <text evidence="2">Belongs to the bacterial secretin family. GSP D subfamily.</text>
</comment>
<dbReference type="Pfam" id="PF00263">
    <property type="entry name" value="Secretin"/>
    <property type="match status" value="1"/>
</dbReference>
<evidence type="ECO:0000313" key="16">
    <source>
        <dbReference type="EMBL" id="WOB27206.1"/>
    </source>
</evidence>
<evidence type="ECO:0000256" key="1">
    <source>
        <dbReference type="ARBA" id="ARBA00004442"/>
    </source>
</evidence>
<dbReference type="Pfam" id="PF21305">
    <property type="entry name" value="type_II_gspD_N0"/>
    <property type="match status" value="1"/>
</dbReference>
<feature type="region of interest" description="Disordered" evidence="11">
    <location>
        <begin position="357"/>
        <end position="442"/>
    </location>
</feature>
<dbReference type="InterPro" id="IPR004845">
    <property type="entry name" value="T2SS_GspD_CS"/>
</dbReference>
<evidence type="ECO:0000259" key="13">
    <source>
        <dbReference type="Pfam" id="PF00263"/>
    </source>
</evidence>
<feature type="region of interest" description="Disordered" evidence="11">
    <location>
        <begin position="40"/>
        <end position="72"/>
    </location>
</feature>
<organism evidence="16 17">
    <name type="scientific">Xanthomonas dyei</name>
    <dbReference type="NCBI Taxonomy" id="743699"/>
    <lineage>
        <taxon>Bacteria</taxon>
        <taxon>Pseudomonadati</taxon>
        <taxon>Pseudomonadota</taxon>
        <taxon>Gammaproteobacteria</taxon>
        <taxon>Lysobacterales</taxon>
        <taxon>Lysobacteraceae</taxon>
        <taxon>Xanthomonas</taxon>
    </lineage>
</organism>
<dbReference type="InterPro" id="IPR049371">
    <property type="entry name" value="GspD-like_N0"/>
</dbReference>
<dbReference type="PANTHER" id="PTHR30332:SF25">
    <property type="entry name" value="SECRETIN XPSD"/>
    <property type="match status" value="1"/>
</dbReference>
<keyword evidence="9" id="KW-0998">Cell outer membrane</keyword>
<comment type="subcellular location">
    <subcellularLocation>
        <location evidence="1 10">Cell outer membrane</location>
    </subcellularLocation>
</comment>
<dbReference type="PANTHER" id="PTHR30332">
    <property type="entry name" value="PROBABLE GENERAL SECRETION PATHWAY PROTEIN D"/>
    <property type="match status" value="1"/>
</dbReference>
<keyword evidence="3 10" id="KW-0813">Transport</keyword>
<feature type="signal peptide" evidence="12">
    <location>
        <begin position="1"/>
        <end position="25"/>
    </location>
</feature>
<feature type="compositionally biased region" description="Polar residues" evidence="11">
    <location>
        <begin position="431"/>
        <end position="441"/>
    </location>
</feature>
<keyword evidence="4" id="KW-1134">Transmembrane beta strand</keyword>
<feature type="domain" description="Type II/III secretion system secretin-like" evidence="13">
    <location>
        <begin position="567"/>
        <end position="743"/>
    </location>
</feature>
<keyword evidence="5" id="KW-0812">Transmembrane</keyword>
<feature type="domain" description="NolW-like" evidence="14">
    <location>
        <begin position="334"/>
        <end position="488"/>
    </location>
</feature>
<dbReference type="InterPro" id="IPR013356">
    <property type="entry name" value="T2SS_GspD"/>
</dbReference>